<name>A0AAX2ADM2_9BACT</name>
<gene>
    <name evidence="7" type="ORF">CP985_13255</name>
</gene>
<dbReference type="Gene3D" id="2.40.420.20">
    <property type="match status" value="1"/>
</dbReference>
<dbReference type="GO" id="GO:0022857">
    <property type="term" value="F:transmembrane transporter activity"/>
    <property type="evidence" value="ECO:0007669"/>
    <property type="project" value="InterPro"/>
</dbReference>
<dbReference type="InterPro" id="IPR006143">
    <property type="entry name" value="RND_pump_MFP"/>
</dbReference>
<comment type="similarity">
    <text evidence="2">Belongs to the membrane fusion protein (MFP) (TC 8.A.1) family.</text>
</comment>
<protein>
    <submittedName>
        <fullName evidence="7">Efflux transporter periplasmic adaptor subunit</fullName>
    </submittedName>
</protein>
<evidence type="ECO:0000313" key="8">
    <source>
        <dbReference type="Proteomes" id="UP000290092"/>
    </source>
</evidence>
<dbReference type="Pfam" id="PF25876">
    <property type="entry name" value="HH_MFP_RND"/>
    <property type="match status" value="1"/>
</dbReference>
<evidence type="ECO:0000259" key="5">
    <source>
        <dbReference type="Pfam" id="PF25944"/>
    </source>
</evidence>
<dbReference type="KEGG" id="amyt:AMYT_1304"/>
<comment type="caution">
    <text evidence="7">The sequence shown here is derived from an EMBL/GenBank/DDBJ whole genome shotgun (WGS) entry which is preliminary data.</text>
</comment>
<dbReference type="NCBIfam" id="TIGR01730">
    <property type="entry name" value="RND_mfp"/>
    <property type="match status" value="1"/>
</dbReference>
<dbReference type="Pfam" id="PF25917">
    <property type="entry name" value="BSH_RND"/>
    <property type="match status" value="1"/>
</dbReference>
<dbReference type="GO" id="GO:0030313">
    <property type="term" value="C:cell envelope"/>
    <property type="evidence" value="ECO:0007669"/>
    <property type="project" value="UniProtKB-SubCell"/>
</dbReference>
<evidence type="ECO:0000259" key="6">
    <source>
        <dbReference type="Pfam" id="PF25967"/>
    </source>
</evidence>
<dbReference type="InterPro" id="IPR058626">
    <property type="entry name" value="MdtA-like_b-barrel"/>
</dbReference>
<dbReference type="InterPro" id="IPR058624">
    <property type="entry name" value="MdtA-like_HH"/>
</dbReference>
<feature type="domain" description="Multidrug resistance protein MdtA-like alpha-helical hairpin" evidence="3">
    <location>
        <begin position="104"/>
        <end position="173"/>
    </location>
</feature>
<dbReference type="GO" id="GO:0046677">
    <property type="term" value="P:response to antibiotic"/>
    <property type="evidence" value="ECO:0007669"/>
    <property type="project" value="TreeGrafter"/>
</dbReference>
<dbReference type="AlphaFoldDB" id="A0AAX2ADM2"/>
<evidence type="ECO:0000256" key="1">
    <source>
        <dbReference type="ARBA" id="ARBA00004196"/>
    </source>
</evidence>
<dbReference type="RefSeq" id="WP_114841744.1">
    <property type="nucleotide sequence ID" value="NZ_CP031219.1"/>
</dbReference>
<dbReference type="Proteomes" id="UP000290092">
    <property type="component" value="Unassembled WGS sequence"/>
</dbReference>
<feature type="domain" description="Multidrug resistance protein MdtA-like barrel-sandwich hybrid" evidence="4">
    <location>
        <begin position="64"/>
        <end position="205"/>
    </location>
</feature>
<dbReference type="Pfam" id="PF25967">
    <property type="entry name" value="RND-MFP_C"/>
    <property type="match status" value="1"/>
</dbReference>
<dbReference type="GO" id="GO:0005886">
    <property type="term" value="C:plasma membrane"/>
    <property type="evidence" value="ECO:0007669"/>
    <property type="project" value="TreeGrafter"/>
</dbReference>
<feature type="domain" description="Multidrug resistance protein MdtA-like C-terminal permuted SH3" evidence="6">
    <location>
        <begin position="298"/>
        <end position="354"/>
    </location>
</feature>
<feature type="domain" description="Multidrug resistance protein MdtA-like beta-barrel" evidence="5">
    <location>
        <begin position="211"/>
        <end position="289"/>
    </location>
</feature>
<dbReference type="InterPro" id="IPR058627">
    <property type="entry name" value="MdtA-like_C"/>
</dbReference>
<evidence type="ECO:0000313" key="7">
    <source>
        <dbReference type="EMBL" id="RXK13694.1"/>
    </source>
</evidence>
<dbReference type="Gene3D" id="2.40.30.170">
    <property type="match status" value="1"/>
</dbReference>
<dbReference type="SUPFAM" id="SSF111369">
    <property type="entry name" value="HlyD-like secretion proteins"/>
    <property type="match status" value="1"/>
</dbReference>
<dbReference type="Pfam" id="PF25944">
    <property type="entry name" value="Beta-barrel_RND"/>
    <property type="match status" value="1"/>
</dbReference>
<dbReference type="EMBL" id="NXID01000061">
    <property type="protein sequence ID" value="RXK13694.1"/>
    <property type="molecule type" value="Genomic_DNA"/>
</dbReference>
<reference evidence="7 8" key="1">
    <citation type="submission" date="2017-09" db="EMBL/GenBank/DDBJ databases">
        <title>Genomics of the genus Arcobacter.</title>
        <authorList>
            <person name="Perez-Cataluna A."/>
            <person name="Figueras M.J."/>
            <person name="Salas-Masso N."/>
        </authorList>
    </citation>
    <scope>NUCLEOTIDE SEQUENCE [LARGE SCALE GENOMIC DNA]</scope>
    <source>
        <strain evidence="7 8">CECT 7386</strain>
    </source>
</reference>
<dbReference type="PROSITE" id="PS51257">
    <property type="entry name" value="PROKAR_LIPOPROTEIN"/>
    <property type="match status" value="1"/>
</dbReference>
<sequence length="367" mass="40786">MKKILPFIVLVALGFSGCNDESNKAQNISVAKEKPALPVKVFEVKQETPTISKEYPAIIKPFEEVDVMARVSGTLEQKYFNEGEFVKKGKLLYKIEQDTYLTNLNMAKANVKKAQANYNKALKDQKRAVSLLKSKAISVQKYDEYIYIYEDAQATLQSAKASLKQSQIQYDYTTVEAPISGIVGIKKSDIGDYVGSNSENSLLVTITAVNPVHIEFSLRKEDISSFLSQIKNKSVKISLDNNGKILENGIIDYISAKLDENTDTLLLRAKFENNDNSLIIGEFTKIKLDNIVINNIHIIPENALLKTVNGNFVYVVEDSIAKLRPIEIGILLEKGVAIKKGLNIGDKVIVSNIAKVRPNTKVQVLGK</sequence>
<accession>A0AAX2ADM2</accession>
<proteinExistence type="inferred from homology"/>
<organism evidence="7 8">
    <name type="scientific">Malaciobacter mytili LMG 24559</name>
    <dbReference type="NCBI Taxonomy" id="1032238"/>
    <lineage>
        <taxon>Bacteria</taxon>
        <taxon>Pseudomonadati</taxon>
        <taxon>Campylobacterota</taxon>
        <taxon>Epsilonproteobacteria</taxon>
        <taxon>Campylobacterales</taxon>
        <taxon>Arcobacteraceae</taxon>
        <taxon>Malaciobacter</taxon>
    </lineage>
</organism>
<evidence type="ECO:0000259" key="3">
    <source>
        <dbReference type="Pfam" id="PF25876"/>
    </source>
</evidence>
<comment type="subcellular location">
    <subcellularLocation>
        <location evidence="1">Cell envelope</location>
    </subcellularLocation>
</comment>
<keyword evidence="8" id="KW-1185">Reference proteome</keyword>
<evidence type="ECO:0000256" key="2">
    <source>
        <dbReference type="ARBA" id="ARBA00009477"/>
    </source>
</evidence>
<dbReference type="InterPro" id="IPR058625">
    <property type="entry name" value="MdtA-like_BSH"/>
</dbReference>
<dbReference type="PANTHER" id="PTHR30158">
    <property type="entry name" value="ACRA/E-RELATED COMPONENT OF DRUG EFFLUX TRANSPORTER"/>
    <property type="match status" value="1"/>
</dbReference>
<dbReference type="Gene3D" id="1.10.287.470">
    <property type="entry name" value="Helix hairpin bin"/>
    <property type="match status" value="1"/>
</dbReference>
<dbReference type="Gene3D" id="2.40.50.100">
    <property type="match status" value="1"/>
</dbReference>
<evidence type="ECO:0000259" key="4">
    <source>
        <dbReference type="Pfam" id="PF25917"/>
    </source>
</evidence>